<dbReference type="PANTHER" id="PTHR10151:SF120">
    <property type="entry name" value="BIS(5'-ADENOSYL)-TRIPHOSPHATASE"/>
    <property type="match status" value="1"/>
</dbReference>
<evidence type="ECO:0000313" key="2">
    <source>
        <dbReference type="Proteomes" id="UP000766336"/>
    </source>
</evidence>
<dbReference type="InterPro" id="IPR017850">
    <property type="entry name" value="Alkaline_phosphatase_core_sf"/>
</dbReference>
<dbReference type="SUPFAM" id="SSF53649">
    <property type="entry name" value="Alkaline phosphatase-like"/>
    <property type="match status" value="1"/>
</dbReference>
<dbReference type="Pfam" id="PF01663">
    <property type="entry name" value="Phosphodiest"/>
    <property type="match status" value="1"/>
</dbReference>
<dbReference type="Proteomes" id="UP000766336">
    <property type="component" value="Unassembled WGS sequence"/>
</dbReference>
<comment type="caution">
    <text evidence="1">The sequence shown here is derived from an EMBL/GenBank/DDBJ whole genome shotgun (WGS) entry which is preliminary data.</text>
</comment>
<proteinExistence type="predicted"/>
<name>A0ABS5QIY8_9PROT</name>
<organism evidence="1 2">
    <name type="scientific">Roseococcus pinisoli</name>
    <dbReference type="NCBI Taxonomy" id="2835040"/>
    <lineage>
        <taxon>Bacteria</taxon>
        <taxon>Pseudomonadati</taxon>
        <taxon>Pseudomonadota</taxon>
        <taxon>Alphaproteobacteria</taxon>
        <taxon>Acetobacterales</taxon>
        <taxon>Roseomonadaceae</taxon>
        <taxon>Roseococcus</taxon>
    </lineage>
</organism>
<evidence type="ECO:0000313" key="1">
    <source>
        <dbReference type="EMBL" id="MBS7813579.1"/>
    </source>
</evidence>
<dbReference type="PANTHER" id="PTHR10151">
    <property type="entry name" value="ECTONUCLEOTIDE PYROPHOSPHATASE/PHOSPHODIESTERASE"/>
    <property type="match status" value="1"/>
</dbReference>
<protein>
    <submittedName>
        <fullName evidence="1">Alkaline phosphatase family protein</fullName>
    </submittedName>
</protein>
<dbReference type="RefSeq" id="WP_213672273.1">
    <property type="nucleotide sequence ID" value="NZ_JAHCDA010000005.1"/>
</dbReference>
<sequence>MRFVMIVLDGLRPDLVTPARMPALSALLARGTRFAEARSVFPSETRVATPSLVTGCRPASHGMVGNTVFDAALAPDRLLRTKEPADFLTLSAGRESPLQRLTIGERLAAAGRSFAIVSAGTPGQTLVAHPAAQRLGQFRWNAADTDTPDAKAAAARVGPTPPAAVPNLARSRHACRVLTEFVLPELRPDVALFWCPEPDVSFHYRGLDAAETRLAVAEADACVEKIVAWRDAQPDAGEIGLVVLSDHGHVTGPRKISVAKLMAEAGLPASDGGTDITVAPAGAPGIWLRDKSLAPQVADWLERQDWFGALLANDPSILPGRVSPLALLNADHARSADLVLLFAGEEGPDQFGLPGIAPFDAGDVPEGGGMHGGLHRRELATVMGFEGGPFRIGATVQAMADLTDVVPTLLHLLGVPVTGMDGRPLRPAWDAEADAPADPVRVELPGRYLLEGGRQDGRFYPTALIRRD</sequence>
<reference evidence="1 2" key="1">
    <citation type="submission" date="2021-05" db="EMBL/GenBank/DDBJ databases">
        <title>Roseococcus sp. XZZS9, whole genome shotgun sequencing project.</title>
        <authorList>
            <person name="Zhao G."/>
            <person name="Shen L."/>
        </authorList>
    </citation>
    <scope>NUCLEOTIDE SEQUENCE [LARGE SCALE GENOMIC DNA]</scope>
    <source>
        <strain evidence="1 2">XZZS9</strain>
    </source>
</reference>
<gene>
    <name evidence="1" type="ORF">KHU32_21745</name>
</gene>
<dbReference type="EMBL" id="JAHCDA010000005">
    <property type="protein sequence ID" value="MBS7813579.1"/>
    <property type="molecule type" value="Genomic_DNA"/>
</dbReference>
<accession>A0ABS5QIY8</accession>
<dbReference type="Gene3D" id="3.40.720.10">
    <property type="entry name" value="Alkaline Phosphatase, subunit A"/>
    <property type="match status" value="2"/>
</dbReference>
<dbReference type="InterPro" id="IPR002591">
    <property type="entry name" value="Phosphodiest/P_Trfase"/>
</dbReference>
<keyword evidence="2" id="KW-1185">Reference proteome</keyword>